<reference evidence="1 2" key="2">
    <citation type="journal article" date="2010" name="Stand. Genomic Sci.">
        <title>Complete genome sequence of Syntrophothermus lipocalidus type strain (TGB-C1).</title>
        <authorList>
            <person name="Djao O.D."/>
            <person name="Zhang X."/>
            <person name="Lucas S."/>
            <person name="Lapidus A."/>
            <person name="Del Rio T.G."/>
            <person name="Nolan M."/>
            <person name="Tice H."/>
            <person name="Cheng J.F."/>
            <person name="Han C."/>
            <person name="Tapia R."/>
            <person name="Goodwin L."/>
            <person name="Pitluck S."/>
            <person name="Liolios K."/>
            <person name="Ivanova N."/>
            <person name="Mavromatis K."/>
            <person name="Mikhailova N."/>
            <person name="Ovchinnikova G."/>
            <person name="Pati A."/>
            <person name="Brambilla E."/>
            <person name="Chen A."/>
            <person name="Palaniappan K."/>
            <person name="Land M."/>
            <person name="Hauser L."/>
            <person name="Chang Y.J."/>
            <person name="Jeffries C.D."/>
            <person name="Rohde M."/>
            <person name="Sikorski J."/>
            <person name="Spring S."/>
            <person name="Goker M."/>
            <person name="Detter J.C."/>
            <person name="Woyke T."/>
            <person name="Bristow J."/>
            <person name="Eisen J.A."/>
            <person name="Markowitz V."/>
            <person name="Hugenholtz P."/>
            <person name="Kyrpides N.C."/>
            <person name="Klenk H.P."/>
        </authorList>
    </citation>
    <scope>NUCLEOTIDE SEQUENCE [LARGE SCALE GENOMIC DNA]</scope>
    <source>
        <strain evidence="2">DSM 12680 / TGB-C1</strain>
    </source>
</reference>
<gene>
    <name evidence="1" type="ordered locus">Slip_1596</name>
</gene>
<dbReference type="AlphaFoldDB" id="D7CNS3"/>
<evidence type="ECO:0000313" key="2">
    <source>
        <dbReference type="Proteomes" id="UP000000378"/>
    </source>
</evidence>
<organism evidence="1 2">
    <name type="scientific">Syntrophothermus lipocalidus (strain DSM 12680 / TGB-C1)</name>
    <dbReference type="NCBI Taxonomy" id="643648"/>
    <lineage>
        <taxon>Bacteria</taxon>
        <taxon>Bacillati</taxon>
        <taxon>Bacillota</taxon>
        <taxon>Clostridia</taxon>
        <taxon>Eubacteriales</taxon>
        <taxon>Syntrophomonadaceae</taxon>
        <taxon>Syntrophothermus</taxon>
    </lineage>
</organism>
<dbReference type="HOGENOM" id="CLU_3391808_0_0_9"/>
<dbReference type="STRING" id="643648.Slip_1596"/>
<dbReference type="Proteomes" id="UP000000378">
    <property type="component" value="Chromosome"/>
</dbReference>
<sequence>MMPLLVVKRCTNACVRNAVLPKLMLLSGAVLC</sequence>
<dbReference type="EMBL" id="CP002048">
    <property type="protein sequence ID" value="ADI02358.1"/>
    <property type="molecule type" value="Genomic_DNA"/>
</dbReference>
<reference evidence="2" key="1">
    <citation type="journal article" date="2010" name="Stand. Genomic Sci.">
        <title>Complete genome sequence of Syntrophothermus lipocalidus type strain (TGB-C1T).</title>
        <authorList>
            <consortium name="US DOE Joint Genome Institute (JGI-PGF)"/>
            <person name="Djao O."/>
            <person name="Zhang X."/>
            <person name="Lucas S."/>
            <person name="Lapidus A."/>
            <person name="Glavina Del Rio T."/>
            <person name="Nolan M."/>
            <person name="Tice H."/>
            <person name="Cheng J."/>
            <person name="Han C."/>
            <person name="Tapia R."/>
            <person name="Goodwin L."/>
            <person name="Pitluck S."/>
            <person name="Liolios K."/>
            <person name="Ivanova N."/>
            <person name="Mavromatis K."/>
            <person name="Mikhailova N."/>
            <person name="Ovchinnikova G."/>
            <person name="Pati A."/>
            <person name="Brambilla E."/>
            <person name="Chen A."/>
            <person name="Palaniappan K."/>
            <person name="Land M."/>
            <person name="Hauser L."/>
            <person name="Chang Y."/>
            <person name="Jeffries C."/>
            <person name="Rohde M."/>
            <person name="Sikorski J."/>
            <person name="Spring S."/>
            <person name="Goker M."/>
            <person name="Detter J."/>
            <person name="Woyke T."/>
            <person name="Bristow J."/>
            <person name="Eisen J."/>
            <person name="Markowitz V."/>
            <person name="Hugenholtz P."/>
            <person name="Kyrpides N."/>
            <person name="Klenk H."/>
        </authorList>
    </citation>
    <scope>NUCLEOTIDE SEQUENCE [LARGE SCALE GENOMIC DNA]</scope>
    <source>
        <strain evidence="2">DSM 12680 / TGB-C1</strain>
    </source>
</reference>
<dbReference type="KEGG" id="slp:Slip_1596"/>
<evidence type="ECO:0000313" key="1">
    <source>
        <dbReference type="EMBL" id="ADI02358.1"/>
    </source>
</evidence>
<proteinExistence type="predicted"/>
<keyword evidence="2" id="KW-1185">Reference proteome</keyword>
<accession>D7CNS3</accession>
<protein>
    <submittedName>
        <fullName evidence="1">Uncharacterized protein</fullName>
    </submittedName>
</protein>
<name>D7CNS3_SYNLT</name>